<comment type="subcellular location">
    <subcellularLocation>
        <location evidence="1">Cell outer membrane</location>
    </subcellularLocation>
</comment>
<dbReference type="EMBL" id="JBHSAF010000005">
    <property type="protein sequence ID" value="MFC3913037.1"/>
    <property type="molecule type" value="Genomic_DNA"/>
</dbReference>
<evidence type="ECO:0000256" key="4">
    <source>
        <dbReference type="PROSITE-ProRule" id="PRU00473"/>
    </source>
</evidence>
<feature type="transmembrane region" description="Helical" evidence="6">
    <location>
        <begin position="35"/>
        <end position="52"/>
    </location>
</feature>
<name>A0ABV8CMC3_9GAMM</name>
<dbReference type="Gene3D" id="3.30.1330.60">
    <property type="entry name" value="OmpA-like domain"/>
    <property type="match status" value="1"/>
</dbReference>
<dbReference type="PANTHER" id="PTHR30329">
    <property type="entry name" value="STATOR ELEMENT OF FLAGELLAR MOTOR COMPLEX"/>
    <property type="match status" value="1"/>
</dbReference>
<dbReference type="InterPro" id="IPR050330">
    <property type="entry name" value="Bact_OuterMem_StrucFunc"/>
</dbReference>
<dbReference type="PRINTS" id="PR01023">
    <property type="entry name" value="NAFLGMOTY"/>
</dbReference>
<gene>
    <name evidence="8" type="ORF">ACFOSS_06095</name>
</gene>
<dbReference type="PROSITE" id="PS01068">
    <property type="entry name" value="OMPA_1"/>
    <property type="match status" value="1"/>
</dbReference>
<keyword evidence="8" id="KW-0449">Lipoprotein</keyword>
<accession>A0ABV8CMC3</accession>
<feature type="transmembrane region" description="Helical" evidence="6">
    <location>
        <begin position="64"/>
        <end position="81"/>
    </location>
</feature>
<proteinExistence type="predicted"/>
<evidence type="ECO:0000256" key="5">
    <source>
        <dbReference type="SAM" id="MobiDB-lite"/>
    </source>
</evidence>
<dbReference type="Proteomes" id="UP001595692">
    <property type="component" value="Unassembled WGS sequence"/>
</dbReference>
<keyword evidence="6" id="KW-1133">Transmembrane helix</keyword>
<dbReference type="CDD" id="cd07185">
    <property type="entry name" value="OmpA_C-like"/>
    <property type="match status" value="1"/>
</dbReference>
<evidence type="ECO:0000313" key="9">
    <source>
        <dbReference type="Proteomes" id="UP001595692"/>
    </source>
</evidence>
<evidence type="ECO:0000256" key="2">
    <source>
        <dbReference type="ARBA" id="ARBA00023136"/>
    </source>
</evidence>
<reference evidence="9" key="1">
    <citation type="journal article" date="2019" name="Int. J. Syst. Evol. Microbiol.">
        <title>The Global Catalogue of Microorganisms (GCM) 10K type strain sequencing project: providing services to taxonomists for standard genome sequencing and annotation.</title>
        <authorList>
            <consortium name="The Broad Institute Genomics Platform"/>
            <consortium name="The Broad Institute Genome Sequencing Center for Infectious Disease"/>
            <person name="Wu L."/>
            <person name="Ma J."/>
        </authorList>
    </citation>
    <scope>NUCLEOTIDE SEQUENCE [LARGE SCALE GENOMIC DNA]</scope>
    <source>
        <strain evidence="9">CCUG 54939</strain>
    </source>
</reference>
<keyword evidence="6" id="KW-0812">Transmembrane</keyword>
<dbReference type="NCBIfam" id="NF007804">
    <property type="entry name" value="PRK10510.1"/>
    <property type="match status" value="1"/>
</dbReference>
<feature type="compositionally biased region" description="Polar residues" evidence="5">
    <location>
        <begin position="197"/>
        <end position="207"/>
    </location>
</feature>
<organism evidence="8 9">
    <name type="scientific">Pseudaeromonas sharmana</name>
    <dbReference type="NCBI Taxonomy" id="328412"/>
    <lineage>
        <taxon>Bacteria</taxon>
        <taxon>Pseudomonadati</taxon>
        <taxon>Pseudomonadota</taxon>
        <taxon>Gammaproteobacteria</taxon>
        <taxon>Aeromonadales</taxon>
        <taxon>Aeromonadaceae</taxon>
        <taxon>Pseudaeromonas</taxon>
    </lineage>
</organism>
<evidence type="ECO:0000256" key="3">
    <source>
        <dbReference type="ARBA" id="ARBA00023237"/>
    </source>
</evidence>
<evidence type="ECO:0000256" key="1">
    <source>
        <dbReference type="ARBA" id="ARBA00004442"/>
    </source>
</evidence>
<protein>
    <submittedName>
        <fullName evidence="8">OmpA family lipoprotein</fullName>
    </submittedName>
</protein>
<dbReference type="InterPro" id="IPR036737">
    <property type="entry name" value="OmpA-like_sf"/>
</dbReference>
<dbReference type="InterPro" id="IPR006665">
    <property type="entry name" value="OmpA-like"/>
</dbReference>
<dbReference type="Pfam" id="PF13441">
    <property type="entry name" value="Gly-zipper_YMGG"/>
    <property type="match status" value="1"/>
</dbReference>
<dbReference type="InterPro" id="IPR027367">
    <property type="entry name" value="Gly-zipper_YMGG"/>
</dbReference>
<comment type="caution">
    <text evidence="8">The sequence shown here is derived from an EMBL/GenBank/DDBJ whole genome shotgun (WGS) entry which is preliminary data.</text>
</comment>
<sequence>MTAHRILITALAAAITVTGCTTINPYTGEEQTSSAVKGGAIGAATGALVGVLSSSKKDRGKGALIGAASGAALGGGIGYYMDVQEAKLRQKMKGTGVTVSRNGDQIVLNMPNNVTFDSNSSQLKPAGAQTLSGVAMVLKEYEETRVNIVGHTDSSGTRQLNMRLSQQRADSVGTNLITQGVDASRLSMTGVGPDQPVASNTTESGKAQNRRVTITLSPMG</sequence>
<dbReference type="InterPro" id="IPR006690">
    <property type="entry name" value="OMPA-like_CS"/>
</dbReference>
<evidence type="ECO:0000259" key="7">
    <source>
        <dbReference type="PROSITE" id="PS51123"/>
    </source>
</evidence>
<dbReference type="Pfam" id="PF00691">
    <property type="entry name" value="OmpA"/>
    <property type="match status" value="1"/>
</dbReference>
<feature type="domain" description="OmpA-like" evidence="7">
    <location>
        <begin position="103"/>
        <end position="220"/>
    </location>
</feature>
<dbReference type="PROSITE" id="PS51257">
    <property type="entry name" value="PROKAR_LIPOPROTEIN"/>
    <property type="match status" value="1"/>
</dbReference>
<dbReference type="InterPro" id="IPR006664">
    <property type="entry name" value="OMP_bac"/>
</dbReference>
<dbReference type="PANTHER" id="PTHR30329:SF21">
    <property type="entry name" value="LIPOPROTEIN YIAD-RELATED"/>
    <property type="match status" value="1"/>
</dbReference>
<feature type="region of interest" description="Disordered" evidence="5">
    <location>
        <begin position="186"/>
        <end position="207"/>
    </location>
</feature>
<evidence type="ECO:0000313" key="8">
    <source>
        <dbReference type="EMBL" id="MFC3913037.1"/>
    </source>
</evidence>
<dbReference type="PRINTS" id="PR01021">
    <property type="entry name" value="OMPADOMAIN"/>
</dbReference>
<keyword evidence="3" id="KW-0998">Cell outer membrane</keyword>
<dbReference type="PROSITE" id="PS51123">
    <property type="entry name" value="OMPA_2"/>
    <property type="match status" value="1"/>
</dbReference>
<evidence type="ECO:0000256" key="6">
    <source>
        <dbReference type="SAM" id="Phobius"/>
    </source>
</evidence>
<dbReference type="SUPFAM" id="SSF103088">
    <property type="entry name" value="OmpA-like"/>
    <property type="match status" value="1"/>
</dbReference>
<keyword evidence="9" id="KW-1185">Reference proteome</keyword>
<keyword evidence="2 4" id="KW-0472">Membrane</keyword>
<dbReference type="RefSeq" id="WP_377151270.1">
    <property type="nucleotide sequence ID" value="NZ_JBHSAF010000005.1"/>
</dbReference>